<dbReference type="GO" id="GO:0005759">
    <property type="term" value="C:mitochondrial matrix"/>
    <property type="evidence" value="ECO:0007669"/>
    <property type="project" value="TreeGrafter"/>
</dbReference>
<dbReference type="GO" id="GO:0006085">
    <property type="term" value="P:acetyl-CoA biosynthetic process"/>
    <property type="evidence" value="ECO:0007669"/>
    <property type="project" value="TreeGrafter"/>
</dbReference>
<dbReference type="SMR" id="A0A7M7ITW5"/>
<evidence type="ECO:0000259" key="1">
    <source>
        <dbReference type="Pfam" id="PF05292"/>
    </source>
</evidence>
<dbReference type="InterPro" id="IPR038917">
    <property type="entry name" value="Malonyl_CoA_deC"/>
</dbReference>
<dbReference type="FunFam" id="3.40.630.150:FF:000001">
    <property type="entry name" value="Malonyl-CoA decarboxylase, mitochondrial"/>
    <property type="match status" value="1"/>
</dbReference>
<dbReference type="Gene3D" id="1.20.140.90">
    <property type="entry name" value="Malonyl-CoA decarboxylase, oligemerization domain"/>
    <property type="match status" value="1"/>
</dbReference>
<dbReference type="AlphaFoldDB" id="A0A7M7ITW5"/>
<feature type="domain" description="Malonyl-CoA decarboxylase C-terminal" evidence="1">
    <location>
        <begin position="193"/>
        <end position="469"/>
    </location>
</feature>
<dbReference type="InterPro" id="IPR007956">
    <property type="entry name" value="Malonyl_CoA_deC_C"/>
</dbReference>
<organism evidence="3 4">
    <name type="scientific">Nasonia vitripennis</name>
    <name type="common">Parasitic wasp</name>
    <dbReference type="NCBI Taxonomy" id="7425"/>
    <lineage>
        <taxon>Eukaryota</taxon>
        <taxon>Metazoa</taxon>
        <taxon>Ecdysozoa</taxon>
        <taxon>Arthropoda</taxon>
        <taxon>Hexapoda</taxon>
        <taxon>Insecta</taxon>
        <taxon>Pterygota</taxon>
        <taxon>Neoptera</taxon>
        <taxon>Endopterygota</taxon>
        <taxon>Hymenoptera</taxon>
        <taxon>Apocrita</taxon>
        <taxon>Proctotrupomorpha</taxon>
        <taxon>Chalcidoidea</taxon>
        <taxon>Pteromalidae</taxon>
        <taxon>Pteromalinae</taxon>
        <taxon>Nasonia</taxon>
    </lineage>
</organism>
<dbReference type="EnsemblMetazoa" id="XM_001603717">
    <property type="protein sequence ID" value="XP_001603767"/>
    <property type="gene ID" value="LOC100120093"/>
</dbReference>
<name>A0A7M7ITW5_NASVI</name>
<dbReference type="OrthoDB" id="426718at2759"/>
<dbReference type="InParanoid" id="A0A7M7ITW5"/>
<accession>A0A7M7ITW5</accession>
<dbReference type="GO" id="GO:0005782">
    <property type="term" value="C:peroxisomal matrix"/>
    <property type="evidence" value="ECO:0007669"/>
    <property type="project" value="TreeGrafter"/>
</dbReference>
<dbReference type="GO" id="GO:2001294">
    <property type="term" value="P:malonyl-CoA catabolic process"/>
    <property type="evidence" value="ECO:0007669"/>
    <property type="project" value="TreeGrafter"/>
</dbReference>
<dbReference type="InterPro" id="IPR042303">
    <property type="entry name" value="Malonyl_CoA_deC_C_sf"/>
</dbReference>
<evidence type="ECO:0000313" key="3">
    <source>
        <dbReference type="EnsemblMetazoa" id="XP_016844020"/>
    </source>
</evidence>
<gene>
    <name evidence="3" type="primary">100120093</name>
</gene>
<evidence type="ECO:0000259" key="2">
    <source>
        <dbReference type="Pfam" id="PF17408"/>
    </source>
</evidence>
<evidence type="ECO:0000313" key="4">
    <source>
        <dbReference type="Proteomes" id="UP000002358"/>
    </source>
</evidence>
<dbReference type="OMA" id="PIDWSTP"/>
<dbReference type="Proteomes" id="UP000002358">
    <property type="component" value="Chromosome 4"/>
</dbReference>
<dbReference type="PANTHER" id="PTHR28641:SF1">
    <property type="entry name" value="MALONYL-COA DECARBOXYLASE, MITOCHONDRIAL"/>
    <property type="match status" value="1"/>
</dbReference>
<protein>
    <recommendedName>
        <fullName evidence="5">Malonyl-CoA decarboxylase</fullName>
    </recommendedName>
</protein>
<dbReference type="InterPro" id="IPR038351">
    <property type="entry name" value="MCD_N_sf"/>
</dbReference>
<dbReference type="InterPro" id="IPR035372">
    <property type="entry name" value="MCD_N"/>
</dbReference>
<dbReference type="GO" id="GO:0006633">
    <property type="term" value="P:fatty acid biosynthetic process"/>
    <property type="evidence" value="ECO:0007669"/>
    <property type="project" value="InterPro"/>
</dbReference>
<dbReference type="KEGG" id="nvi:100120093"/>
<dbReference type="Gene3D" id="3.40.630.150">
    <property type="entry name" value="Malonyl-CoA decarboxylase, catalytic domain"/>
    <property type="match status" value="1"/>
</dbReference>
<feature type="domain" description="Malonyl-CoA decarboxylase N-terminal" evidence="2">
    <location>
        <begin position="96"/>
        <end position="190"/>
    </location>
</feature>
<reference evidence="3" key="1">
    <citation type="submission" date="2021-01" db="UniProtKB">
        <authorList>
            <consortium name="EnsemblMetazoa"/>
        </authorList>
    </citation>
    <scope>IDENTIFICATION</scope>
</reference>
<evidence type="ECO:0008006" key="5">
    <source>
        <dbReference type="Google" id="ProtNLM"/>
    </source>
</evidence>
<dbReference type="EnsemblMetazoa" id="XM_016988531">
    <property type="protein sequence ID" value="XP_016844020"/>
    <property type="gene ID" value="LOC100120093"/>
</dbReference>
<dbReference type="Pfam" id="PF05292">
    <property type="entry name" value="MCD"/>
    <property type="match status" value="1"/>
</dbReference>
<dbReference type="PANTHER" id="PTHR28641">
    <property type="match status" value="1"/>
</dbReference>
<sequence>MMMKPPSSVFQLPGFLRRCSNLNSFHTKLNTKLKPHTEGEENAINKDLEEIIDFKTRNTSSWVIETKVNSLCLKYNILTKDERAKFLSSLATRYAVNHDKICQLAKRLACNEPNNPNQLISRERALKDALTPPYHWLFARVGRLEHGVKFLVDLRANVLDLISHCTKDSEDILHLSQMDATLKQMLFLWFSVGFMKVERVTWQTSCDILQKVSDYEAIHPVRNWADLKKRVGPYRRCFIFTHPSMPREPLVLLHTALCDVIPDSVKGIQDAENRILGKVIVNKERVEEDKTKIKAAIFYSISSTQVGLQGIELGNYLIKEVAKHITAEFPMIDQLSSLSPIPNFRVWLLDRMKRDINTVFTKTEQESIKYNLDYDQTITATRDLHLDLKKIFNNSLWGNDKRLSSTLREPMLRACAFYLYKEKRRNYALNNVANFHLRNGAVMWRINWMADPSPRGMANSCGIMVNYRYFLDETELNSRNYIEKYHIKASNTVIHLANEAEKFFSTKVATAKEAVEE</sequence>
<proteinExistence type="predicted"/>
<keyword evidence="4" id="KW-1185">Reference proteome</keyword>
<dbReference type="EnsemblMetazoa" id="XM_032599128">
    <property type="protein sequence ID" value="XP_032455019"/>
    <property type="gene ID" value="LOC100120093"/>
</dbReference>
<dbReference type="Pfam" id="PF17408">
    <property type="entry name" value="MCD_N"/>
    <property type="match status" value="1"/>
</dbReference>
<dbReference type="GO" id="GO:0050080">
    <property type="term" value="F:malonyl-CoA decarboxylase activity"/>
    <property type="evidence" value="ECO:0007669"/>
    <property type="project" value="InterPro"/>
</dbReference>